<dbReference type="RefSeq" id="XP_007829974.1">
    <property type="nucleotide sequence ID" value="XM_007831783.1"/>
</dbReference>
<dbReference type="KEGG" id="pfy:PFICI_03202"/>
<dbReference type="OrthoDB" id="4779432at2759"/>
<accession>W3XIA3</accession>
<dbReference type="EMBL" id="KI912110">
    <property type="protein sequence ID" value="ETS85177.1"/>
    <property type="molecule type" value="Genomic_DNA"/>
</dbReference>
<dbReference type="HOGENOM" id="CLU_649081_0_0_1"/>
<dbReference type="AlphaFoldDB" id="W3XIA3"/>
<sequence length="423" mass="45786">MSSTRGRKGKVIATEQDIAAEKAIGMINVLQGIAWNFSPGTDAFTRSIRTSPKTNPYTKKEINELIFGHCAAVSSHDDEVQTFKNRIGFMPSAAQSFEAIEGQLKYVFSQLDQAFFFGLLQGDQVRSNGRRLVHLRVQRKHESDHRRGAFIPQQMCIRVYVADDRQLGKYVATLAHEMAHAFLFKPEDACFLEALGRVQAKDSYAIIEQQTQAQGRDYVFGSSVLVANRLTHGAANSQTFVPAYPTTSSLPATSSTMYAPDHSLYTSTCGPESSIPVVVSSSTYSHQGAVSAPAFASPSNAPDNVSYGPAYGPDYELDGAAENGEASMYNPSDLSAEQGYGIPAHASQALIHEADSSMYSAENPTLGHPDYTQETTEHVAEGSIHTHYGSTQHNAISGGIITERASIAVTNMMGPAVNRNNST</sequence>
<gene>
    <name evidence="1" type="ORF">PFICI_03202</name>
</gene>
<evidence type="ECO:0000313" key="2">
    <source>
        <dbReference type="Proteomes" id="UP000030651"/>
    </source>
</evidence>
<evidence type="ECO:0000313" key="1">
    <source>
        <dbReference type="EMBL" id="ETS85177.1"/>
    </source>
</evidence>
<keyword evidence="2" id="KW-1185">Reference proteome</keyword>
<organism evidence="1 2">
    <name type="scientific">Pestalotiopsis fici (strain W106-1 / CGMCC3.15140)</name>
    <dbReference type="NCBI Taxonomy" id="1229662"/>
    <lineage>
        <taxon>Eukaryota</taxon>
        <taxon>Fungi</taxon>
        <taxon>Dikarya</taxon>
        <taxon>Ascomycota</taxon>
        <taxon>Pezizomycotina</taxon>
        <taxon>Sordariomycetes</taxon>
        <taxon>Xylariomycetidae</taxon>
        <taxon>Amphisphaeriales</taxon>
        <taxon>Sporocadaceae</taxon>
        <taxon>Pestalotiopsis</taxon>
    </lineage>
</organism>
<dbReference type="GeneID" id="19268215"/>
<name>W3XIA3_PESFW</name>
<dbReference type="InParanoid" id="W3XIA3"/>
<protein>
    <submittedName>
        <fullName evidence="1">Uncharacterized protein</fullName>
    </submittedName>
</protein>
<reference evidence="2" key="1">
    <citation type="journal article" date="2015" name="BMC Genomics">
        <title>Genomic and transcriptomic analysis of the endophytic fungus Pestalotiopsis fici reveals its lifestyle and high potential for synthesis of natural products.</title>
        <authorList>
            <person name="Wang X."/>
            <person name="Zhang X."/>
            <person name="Liu L."/>
            <person name="Xiang M."/>
            <person name="Wang W."/>
            <person name="Sun X."/>
            <person name="Che Y."/>
            <person name="Guo L."/>
            <person name="Liu G."/>
            <person name="Guo L."/>
            <person name="Wang C."/>
            <person name="Yin W.B."/>
            <person name="Stadler M."/>
            <person name="Zhang X."/>
            <person name="Liu X."/>
        </authorList>
    </citation>
    <scope>NUCLEOTIDE SEQUENCE [LARGE SCALE GENOMIC DNA]</scope>
    <source>
        <strain evidence="2">W106-1 / CGMCC3.15140</strain>
    </source>
</reference>
<proteinExistence type="predicted"/>
<dbReference type="Proteomes" id="UP000030651">
    <property type="component" value="Unassembled WGS sequence"/>
</dbReference>